<evidence type="ECO:0000313" key="2">
    <source>
        <dbReference type="Proteomes" id="UP001056610"/>
    </source>
</evidence>
<dbReference type="RefSeq" id="WP_249763150.1">
    <property type="nucleotide sequence ID" value="NZ_CAJUXY010000002.1"/>
</dbReference>
<keyword evidence="2" id="KW-1185">Reference proteome</keyword>
<protein>
    <submittedName>
        <fullName evidence="1">Uncharacterized protein</fullName>
    </submittedName>
</protein>
<organism evidence="1 2">
    <name type="scientific">Candidatus Mycobacterium methanotrophicum</name>
    <dbReference type="NCBI Taxonomy" id="2943498"/>
    <lineage>
        <taxon>Bacteria</taxon>
        <taxon>Bacillati</taxon>
        <taxon>Actinomycetota</taxon>
        <taxon>Actinomycetes</taxon>
        <taxon>Mycobacteriales</taxon>
        <taxon>Mycobacteriaceae</taxon>
        <taxon>Mycobacterium</taxon>
    </lineage>
</organism>
<dbReference type="Proteomes" id="UP001056610">
    <property type="component" value="Chromosome"/>
</dbReference>
<evidence type="ECO:0000313" key="1">
    <source>
        <dbReference type="EMBL" id="UQX11908.1"/>
    </source>
</evidence>
<dbReference type="EMBL" id="CP097320">
    <property type="protein sequence ID" value="UQX11908.1"/>
    <property type="molecule type" value="Genomic_DNA"/>
</dbReference>
<proteinExistence type="predicted"/>
<accession>A0ABY4QLQ0</accession>
<name>A0ABY4QLQ0_9MYCO</name>
<reference evidence="1" key="1">
    <citation type="submission" date="2022-05" db="EMBL/GenBank/DDBJ databases">
        <title>A methanotrophic Mycobacterium dominates a cave microbial ecosystem.</title>
        <authorList>
            <person name="Van Spanning R.J.M."/>
            <person name="Guan Q."/>
            <person name="Melkonian C."/>
            <person name="Gallant J."/>
            <person name="Polerecky L."/>
            <person name="Flot J.-F."/>
            <person name="Brandt B.W."/>
            <person name="Braster M."/>
            <person name="Iturbe Espinoza P."/>
            <person name="Aerts J."/>
            <person name="Meima-Franke M."/>
            <person name="Piersma S.R."/>
            <person name="Bunduc C."/>
            <person name="Ummels R."/>
            <person name="Pain A."/>
            <person name="Fleming E.J."/>
            <person name="van der Wel N."/>
            <person name="Gherman V.D."/>
            <person name="Sarbu S.M."/>
            <person name="Bodelier P.L.E."/>
            <person name="Bitter W."/>
        </authorList>
    </citation>
    <scope>NUCLEOTIDE SEQUENCE</scope>
    <source>
        <strain evidence="1">Sulfur Cave</strain>
    </source>
</reference>
<gene>
    <name evidence="1" type="ORF">M5I08_05825</name>
</gene>
<sequence>MTVARSAGAVLSDHAVFEIESIDRMYCNVRVPRLAYGAGVQGFFVGHRGHNYACAALMDPMTKAFVADVHGFIAARGLELVSFGKERKDDAAQEFLARFTGAEGVLFVGRAQDKALAWRTQRRYNQAGEPYAWLVRSAAFINNFYFYCVDEDFGPFFLKFSTYFPYTAKLCINGNECAKRQAAHAGIGFTALDNGFAAVDDAAGLQAICDSLRPEQIDALLRKWLAILPNPFTDEDEAPGYRYELSILQAGFSLTQMLDAPVSGRIFFEQVIRDNLDIGRPDHVALIFDRRIINGRKRKTPGRFRTRVITNGVTASLHVDYKNTNIKQYHKQGRALRTETTINNPHDFGVAKRLTSLPALRQPGFSANRRLLGVQTISRDPIRGAQAFTDLTTPAVTDSATRIAGLRFGDNRVHALLRVLLVSPAPATTT</sequence>